<gene>
    <name evidence="1" type="ORF">ACGTZG_07840</name>
</gene>
<accession>A0ABW7DNZ8</accession>
<dbReference type="EMBL" id="JBIEKR010000006">
    <property type="protein sequence ID" value="MFG6273099.1"/>
    <property type="molecule type" value="Genomic_DNA"/>
</dbReference>
<evidence type="ECO:0000313" key="2">
    <source>
        <dbReference type="Proteomes" id="UP001605989"/>
    </source>
</evidence>
<protein>
    <submittedName>
        <fullName evidence="1">Uncharacterized protein</fullName>
    </submittedName>
</protein>
<name>A0ABW7DNZ8_9FIRM</name>
<keyword evidence="2" id="KW-1185">Reference proteome</keyword>
<evidence type="ECO:0000313" key="1">
    <source>
        <dbReference type="EMBL" id="MFG6273099.1"/>
    </source>
</evidence>
<dbReference type="Proteomes" id="UP001605989">
    <property type="component" value="Unassembled WGS sequence"/>
</dbReference>
<organism evidence="1 2">
    <name type="scientific">Megasphaera hexanoica</name>
    <dbReference type="NCBI Taxonomy" id="1675036"/>
    <lineage>
        <taxon>Bacteria</taxon>
        <taxon>Bacillati</taxon>
        <taxon>Bacillota</taxon>
        <taxon>Negativicutes</taxon>
        <taxon>Veillonellales</taxon>
        <taxon>Veillonellaceae</taxon>
        <taxon>Megasphaera</taxon>
    </lineage>
</organism>
<dbReference type="RefSeq" id="WP_113856127.1">
    <property type="nucleotide sequence ID" value="NZ_CP011940.1"/>
</dbReference>
<comment type="caution">
    <text evidence="1">The sequence shown here is derived from an EMBL/GenBank/DDBJ whole genome shotgun (WGS) entry which is preliminary data.</text>
</comment>
<reference evidence="1 2" key="1">
    <citation type="submission" date="2024-10" db="EMBL/GenBank/DDBJ databases">
        <authorList>
            <person name="Sang B.-I."/>
            <person name="Prabhaharan D."/>
        </authorList>
    </citation>
    <scope>NUCLEOTIDE SEQUENCE [LARGE SCALE GENOMIC DNA]</scope>
    <source>
        <strain evidence="1 2">MH</strain>
    </source>
</reference>
<sequence>MGKICTECIPEINYTAEEMREYTKASEIRCLMKKIRDAAREGGYMLKIEAEDMTSEKMKKLDELGYKVVEINPNDFVLDRIGQLAVKRSPYYIISWRE</sequence>
<proteinExistence type="predicted"/>